<dbReference type="Proteomes" id="UP000005446">
    <property type="component" value="Unassembled WGS sequence"/>
</dbReference>
<reference evidence="1 2" key="1">
    <citation type="journal article" date="2012" name="Eukaryot. Cell">
        <title>Genome sequence of the fungus Glarea lozoyensis: the first genome sequence of a species from the Helotiaceae family.</title>
        <authorList>
            <person name="Youssar L."/>
            <person name="Gruening B.A."/>
            <person name="Erxleben A."/>
            <person name="Guenther S."/>
            <person name="Huettel W."/>
        </authorList>
    </citation>
    <scope>NUCLEOTIDE SEQUENCE [LARGE SCALE GENOMIC DNA]</scope>
    <source>
        <strain evidence="2">ATCC 74030 / MF5533</strain>
    </source>
</reference>
<evidence type="ECO:0000313" key="2">
    <source>
        <dbReference type="Proteomes" id="UP000005446"/>
    </source>
</evidence>
<accession>H0EMR6</accession>
<keyword evidence="2" id="KW-1185">Reference proteome</keyword>
<protein>
    <submittedName>
        <fullName evidence="1">Uncharacterized protein</fullName>
    </submittedName>
</protein>
<proteinExistence type="predicted"/>
<organism evidence="1 2">
    <name type="scientific">Glarea lozoyensis (strain ATCC 74030 / MF5533)</name>
    <dbReference type="NCBI Taxonomy" id="1104152"/>
    <lineage>
        <taxon>Eukaryota</taxon>
        <taxon>Fungi</taxon>
        <taxon>Dikarya</taxon>
        <taxon>Ascomycota</taxon>
        <taxon>Pezizomycotina</taxon>
        <taxon>Leotiomycetes</taxon>
        <taxon>Helotiales</taxon>
        <taxon>Helotiaceae</taxon>
        <taxon>Glarea</taxon>
    </lineage>
</organism>
<dbReference type="EMBL" id="AGUE01000094">
    <property type="protein sequence ID" value="EHL00145.1"/>
    <property type="molecule type" value="Genomic_DNA"/>
</dbReference>
<evidence type="ECO:0000313" key="1">
    <source>
        <dbReference type="EMBL" id="EHL00145.1"/>
    </source>
</evidence>
<gene>
    <name evidence="1" type="ORF">M7I_3910</name>
</gene>
<name>H0EMR6_GLAL7</name>
<sequence>MSTEPDHVFAKIAPIGCTIVIDMQLNHEARYPSKSPDTLHHSFPSIWLSRAALHAKLLSVFDRNWG</sequence>
<dbReference type="AlphaFoldDB" id="H0EMR6"/>
<dbReference type="InParanoid" id="H0EMR6"/>
<dbReference type="HOGENOM" id="CLU_2831412_0_0_1"/>
<comment type="caution">
    <text evidence="1">The sequence shown here is derived from an EMBL/GenBank/DDBJ whole genome shotgun (WGS) entry which is preliminary data.</text>
</comment>